<dbReference type="Proteomes" id="UP000682733">
    <property type="component" value="Unassembled WGS sequence"/>
</dbReference>
<dbReference type="EMBL" id="CAJOBA010077444">
    <property type="protein sequence ID" value="CAF4424770.1"/>
    <property type="molecule type" value="Genomic_DNA"/>
</dbReference>
<dbReference type="Pfam" id="PF13181">
    <property type="entry name" value="TPR_8"/>
    <property type="match status" value="2"/>
</dbReference>
<dbReference type="SUPFAM" id="SSF48452">
    <property type="entry name" value="TPR-like"/>
    <property type="match status" value="1"/>
</dbReference>
<gene>
    <name evidence="1" type="ORF">OVA965_LOCUS42653</name>
    <name evidence="2" type="ORF">TMI583_LOCUS44630</name>
</gene>
<dbReference type="AlphaFoldDB" id="A0A8S2G610"/>
<reference evidence="1" key="1">
    <citation type="submission" date="2021-02" db="EMBL/GenBank/DDBJ databases">
        <authorList>
            <person name="Nowell W R."/>
        </authorList>
    </citation>
    <scope>NUCLEOTIDE SEQUENCE</scope>
</reference>
<dbReference type="InterPro" id="IPR011990">
    <property type="entry name" value="TPR-like_helical_dom_sf"/>
</dbReference>
<feature type="non-terminal residue" evidence="1">
    <location>
        <position position="1"/>
    </location>
</feature>
<dbReference type="EMBL" id="CAJNOK010053161">
    <property type="protein sequence ID" value="CAF1611124.1"/>
    <property type="molecule type" value="Genomic_DNA"/>
</dbReference>
<name>A0A8S2G610_9BILA</name>
<dbReference type="Proteomes" id="UP000677228">
    <property type="component" value="Unassembled WGS sequence"/>
</dbReference>
<comment type="caution">
    <text evidence="1">The sequence shown here is derived from an EMBL/GenBank/DDBJ whole genome shotgun (WGS) entry which is preliminary data.</text>
</comment>
<sequence>DKSEDKILSLFDSVKLPSFGLHILELSASTQIGLLLMKKNDHEKAIKYFEKKLEEISVEHFEYPTVLTYLGNAKFFLGHIKEAKHLHERALSIALNAQLSLKYIDIIIDILTAMVHIELTKKDKQDETNLTECYLGAIGLMQAYSSNEIYEITNLVIGRIYQLLSDVYIHQNSFAQAESYSKKAIGSFSMNNFLNNRSKTFLCQTYLQLASIHYELKKFSNMYDMCLESLKAFTEQTKQLQLGIRTYNGKESSFEVGIYSKLGDACQCVNVVACRSNSNIVIPPAKTGRLKTSKKLVTTIAQVKRFICSKLIKKLTLLLKQVVIKLIPPKIEETPAICKLKIAISTELPK</sequence>
<dbReference type="SMART" id="SM00028">
    <property type="entry name" value="TPR"/>
    <property type="match status" value="4"/>
</dbReference>
<proteinExistence type="predicted"/>
<dbReference type="Gene3D" id="1.25.40.10">
    <property type="entry name" value="Tetratricopeptide repeat domain"/>
    <property type="match status" value="1"/>
</dbReference>
<evidence type="ECO:0000313" key="3">
    <source>
        <dbReference type="Proteomes" id="UP000677228"/>
    </source>
</evidence>
<evidence type="ECO:0000313" key="1">
    <source>
        <dbReference type="EMBL" id="CAF1611124.1"/>
    </source>
</evidence>
<evidence type="ECO:0000313" key="2">
    <source>
        <dbReference type="EMBL" id="CAF4424770.1"/>
    </source>
</evidence>
<organism evidence="1 3">
    <name type="scientific">Didymodactylos carnosus</name>
    <dbReference type="NCBI Taxonomy" id="1234261"/>
    <lineage>
        <taxon>Eukaryota</taxon>
        <taxon>Metazoa</taxon>
        <taxon>Spiralia</taxon>
        <taxon>Gnathifera</taxon>
        <taxon>Rotifera</taxon>
        <taxon>Eurotatoria</taxon>
        <taxon>Bdelloidea</taxon>
        <taxon>Philodinida</taxon>
        <taxon>Philodinidae</taxon>
        <taxon>Didymodactylos</taxon>
    </lineage>
</organism>
<dbReference type="InterPro" id="IPR019734">
    <property type="entry name" value="TPR_rpt"/>
</dbReference>
<accession>A0A8S2G610</accession>
<protein>
    <submittedName>
        <fullName evidence="1">Uncharacterized protein</fullName>
    </submittedName>
</protein>